<name>A0A9P6JMX3_9AGAR</name>
<dbReference type="OrthoDB" id="3226519at2759"/>
<sequence>MAKHLAVFLTLLLPLLSAANPLVEDICQGATVVSESLIGKDKNVQMSTLSCPKLLPNVSKSKPFLARGASASALNVCGKNCTTNCFIPSGGGPNPNECNVIADALRYESQNTGAIFQVQNGTTGNSVLMTYRSCKTFFTNQDLGPLEYCRTDWADLVDYVAFNCQATQNAHGGNCIATDQRWFVQVQTATT</sequence>
<keyword evidence="3" id="KW-1185">Reference proteome</keyword>
<organism evidence="2 3">
    <name type="scientific">Crepidotus variabilis</name>
    <dbReference type="NCBI Taxonomy" id="179855"/>
    <lineage>
        <taxon>Eukaryota</taxon>
        <taxon>Fungi</taxon>
        <taxon>Dikarya</taxon>
        <taxon>Basidiomycota</taxon>
        <taxon>Agaricomycotina</taxon>
        <taxon>Agaricomycetes</taxon>
        <taxon>Agaricomycetidae</taxon>
        <taxon>Agaricales</taxon>
        <taxon>Agaricineae</taxon>
        <taxon>Crepidotaceae</taxon>
        <taxon>Crepidotus</taxon>
    </lineage>
</organism>
<keyword evidence="1" id="KW-0732">Signal</keyword>
<comment type="caution">
    <text evidence="2">The sequence shown here is derived from an EMBL/GenBank/DDBJ whole genome shotgun (WGS) entry which is preliminary data.</text>
</comment>
<feature type="chain" id="PRO_5040489536" evidence="1">
    <location>
        <begin position="19"/>
        <end position="191"/>
    </location>
</feature>
<reference evidence="2" key="1">
    <citation type="submission" date="2020-11" db="EMBL/GenBank/DDBJ databases">
        <authorList>
            <consortium name="DOE Joint Genome Institute"/>
            <person name="Ahrendt S."/>
            <person name="Riley R."/>
            <person name="Andreopoulos W."/>
            <person name="Labutti K."/>
            <person name="Pangilinan J."/>
            <person name="Ruiz-Duenas F.J."/>
            <person name="Barrasa J.M."/>
            <person name="Sanchez-Garcia M."/>
            <person name="Camarero S."/>
            <person name="Miyauchi S."/>
            <person name="Serrano A."/>
            <person name="Linde D."/>
            <person name="Babiker R."/>
            <person name="Drula E."/>
            <person name="Ayuso-Fernandez I."/>
            <person name="Pacheco R."/>
            <person name="Padilla G."/>
            <person name="Ferreira P."/>
            <person name="Barriuso J."/>
            <person name="Kellner H."/>
            <person name="Castanera R."/>
            <person name="Alfaro M."/>
            <person name="Ramirez L."/>
            <person name="Pisabarro A.G."/>
            <person name="Kuo A."/>
            <person name="Tritt A."/>
            <person name="Lipzen A."/>
            <person name="He G."/>
            <person name="Yan M."/>
            <person name="Ng V."/>
            <person name="Cullen D."/>
            <person name="Martin F."/>
            <person name="Rosso M.-N."/>
            <person name="Henrissat B."/>
            <person name="Hibbett D."/>
            <person name="Martinez A.T."/>
            <person name="Grigoriev I.V."/>
        </authorList>
    </citation>
    <scope>NUCLEOTIDE SEQUENCE</scope>
    <source>
        <strain evidence="2">CBS 506.95</strain>
    </source>
</reference>
<evidence type="ECO:0000313" key="3">
    <source>
        <dbReference type="Proteomes" id="UP000807306"/>
    </source>
</evidence>
<dbReference type="AlphaFoldDB" id="A0A9P6JMX3"/>
<accession>A0A9P6JMX3</accession>
<evidence type="ECO:0000313" key="2">
    <source>
        <dbReference type="EMBL" id="KAF9526787.1"/>
    </source>
</evidence>
<feature type="signal peptide" evidence="1">
    <location>
        <begin position="1"/>
        <end position="18"/>
    </location>
</feature>
<gene>
    <name evidence="2" type="ORF">CPB83DRAFT_794296</name>
</gene>
<evidence type="ECO:0000256" key="1">
    <source>
        <dbReference type="SAM" id="SignalP"/>
    </source>
</evidence>
<dbReference type="EMBL" id="MU157867">
    <property type="protein sequence ID" value="KAF9526787.1"/>
    <property type="molecule type" value="Genomic_DNA"/>
</dbReference>
<dbReference type="Proteomes" id="UP000807306">
    <property type="component" value="Unassembled WGS sequence"/>
</dbReference>
<proteinExistence type="predicted"/>
<protein>
    <submittedName>
        <fullName evidence="2">Uncharacterized protein</fullName>
    </submittedName>
</protein>